<dbReference type="SUPFAM" id="SSF52047">
    <property type="entry name" value="RNI-like"/>
    <property type="match status" value="1"/>
</dbReference>
<dbReference type="InterPro" id="IPR032675">
    <property type="entry name" value="LRR_dom_sf"/>
</dbReference>
<evidence type="ECO:0000256" key="1">
    <source>
        <dbReference type="ARBA" id="ARBA00022468"/>
    </source>
</evidence>
<dbReference type="GO" id="GO:0005829">
    <property type="term" value="C:cytosol"/>
    <property type="evidence" value="ECO:0007669"/>
    <property type="project" value="TreeGrafter"/>
</dbReference>
<dbReference type="PANTHER" id="PTHR24113:SF12">
    <property type="entry name" value="RAN GTPASE-ACTIVATING PROTEIN 1"/>
    <property type="match status" value="1"/>
</dbReference>
<dbReference type="Pfam" id="PF13516">
    <property type="entry name" value="LRR_6"/>
    <property type="match status" value="3"/>
</dbReference>
<evidence type="ECO:0000313" key="5">
    <source>
        <dbReference type="EMBL" id="CEM38347.1"/>
    </source>
</evidence>
<protein>
    <submittedName>
        <fullName evidence="5">Uncharacterized protein</fullName>
    </submittedName>
</protein>
<keyword evidence="1" id="KW-0343">GTPase activation</keyword>
<dbReference type="EMBL" id="CDMZ01001848">
    <property type="protein sequence ID" value="CEM38347.1"/>
    <property type="molecule type" value="Genomic_DNA"/>
</dbReference>
<dbReference type="GO" id="GO:0031267">
    <property type="term" value="F:small GTPase binding"/>
    <property type="evidence" value="ECO:0007669"/>
    <property type="project" value="TreeGrafter"/>
</dbReference>
<gene>
    <name evidence="5" type="ORF">Cvel_24583</name>
</gene>
<reference evidence="5" key="1">
    <citation type="submission" date="2014-11" db="EMBL/GenBank/DDBJ databases">
        <authorList>
            <person name="Otto D Thomas"/>
            <person name="Naeem Raeece"/>
        </authorList>
    </citation>
    <scope>NUCLEOTIDE SEQUENCE</scope>
</reference>
<accession>A0A0G4H3U6</accession>
<dbReference type="AlphaFoldDB" id="A0A0G4H3U6"/>
<dbReference type="InterPro" id="IPR027038">
    <property type="entry name" value="RanGap"/>
</dbReference>
<feature type="region of interest" description="Disordered" evidence="4">
    <location>
        <begin position="244"/>
        <end position="291"/>
    </location>
</feature>
<name>A0A0G4H3U6_9ALVE</name>
<dbReference type="GO" id="GO:0005634">
    <property type="term" value="C:nucleus"/>
    <property type="evidence" value="ECO:0007669"/>
    <property type="project" value="TreeGrafter"/>
</dbReference>
<dbReference type="InterPro" id="IPR001611">
    <property type="entry name" value="Leu-rich_rpt"/>
</dbReference>
<evidence type="ECO:0000256" key="3">
    <source>
        <dbReference type="ARBA" id="ARBA00022737"/>
    </source>
</evidence>
<dbReference type="PANTHER" id="PTHR24113">
    <property type="entry name" value="RAN GTPASE-ACTIVATING PROTEIN 1"/>
    <property type="match status" value="1"/>
</dbReference>
<organism evidence="5">
    <name type="scientific">Chromera velia CCMP2878</name>
    <dbReference type="NCBI Taxonomy" id="1169474"/>
    <lineage>
        <taxon>Eukaryota</taxon>
        <taxon>Sar</taxon>
        <taxon>Alveolata</taxon>
        <taxon>Colpodellida</taxon>
        <taxon>Chromeraceae</taxon>
        <taxon>Chromera</taxon>
    </lineage>
</organism>
<proteinExistence type="predicted"/>
<feature type="compositionally biased region" description="Low complexity" evidence="4">
    <location>
        <begin position="268"/>
        <end position="277"/>
    </location>
</feature>
<dbReference type="GO" id="GO:0006913">
    <property type="term" value="P:nucleocytoplasmic transport"/>
    <property type="evidence" value="ECO:0007669"/>
    <property type="project" value="TreeGrafter"/>
</dbReference>
<feature type="region of interest" description="Disordered" evidence="4">
    <location>
        <begin position="153"/>
        <end position="203"/>
    </location>
</feature>
<dbReference type="GO" id="GO:0005096">
    <property type="term" value="F:GTPase activator activity"/>
    <property type="evidence" value="ECO:0007669"/>
    <property type="project" value="UniProtKB-KW"/>
</dbReference>
<dbReference type="GO" id="GO:0048471">
    <property type="term" value="C:perinuclear region of cytoplasm"/>
    <property type="evidence" value="ECO:0007669"/>
    <property type="project" value="TreeGrafter"/>
</dbReference>
<dbReference type="SMART" id="SM00368">
    <property type="entry name" value="LRR_RI"/>
    <property type="match status" value="5"/>
</dbReference>
<keyword evidence="3" id="KW-0677">Repeat</keyword>
<sequence length="555" mass="59569">MTLQLDPSPALDQGRDEFGILEVWHDLASTPDHGDVITQFLVPSDVGRFACVSTKTKEMSMSPSGDLIVSHLRMDRKGCVYWLGKVDPKHLHSLRFRGSHLLSKNSAKEVPRTTNLREHIARSRKARIAGESWARKGPGGSEVDDHVTVFVPVAKSQKTSAEGEQSPGRRREAAPLYEPSEPLHERTTVSSSEAQSCAEREVSVRREGRSALSVCLETFGQMSSLESVTFDSCPLGRIFPQILLPPLPQQKEGGEGEEEGREREIVEPSDGSSGSSQEEGEGDGSQPKIGGGDFIRLRGVFLSPSRSMRCLRYLSLNSCGMTDKAGIALLSRLGERDGRGSALCPSLSEIWMENNSLGAGFVRYLADILCRPPMEASGETAGTQIRVQNLLSGASTATALSATSPHSFASPSALAESLEVVSLVNNPLAASAATHVCRLVSASEPLPVSVLSAVKVGGCLFGAEGNEKIAAAVGRDLRRDAAEERKEEEREGRLRELGLGCNKIGVAGARALGLQLPLSRHLSVLWLKENRLGDEGAVALARGLSGHLNLRSESK</sequence>
<keyword evidence="2" id="KW-0433">Leucine-rich repeat</keyword>
<dbReference type="VEuPathDB" id="CryptoDB:Cvel_24583"/>
<evidence type="ECO:0000256" key="2">
    <source>
        <dbReference type="ARBA" id="ARBA00022614"/>
    </source>
</evidence>
<evidence type="ECO:0000256" key="4">
    <source>
        <dbReference type="SAM" id="MobiDB-lite"/>
    </source>
</evidence>
<dbReference type="Gene3D" id="3.80.10.10">
    <property type="entry name" value="Ribonuclease Inhibitor"/>
    <property type="match status" value="2"/>
</dbReference>